<dbReference type="EMBL" id="CAJJDM010000072">
    <property type="protein sequence ID" value="CAD8082917.1"/>
    <property type="molecule type" value="Genomic_DNA"/>
</dbReference>
<evidence type="ECO:0000256" key="1">
    <source>
        <dbReference type="SAM" id="Coils"/>
    </source>
</evidence>
<reference evidence="2" key="1">
    <citation type="submission" date="2021-01" db="EMBL/GenBank/DDBJ databases">
        <authorList>
            <consortium name="Genoscope - CEA"/>
            <person name="William W."/>
        </authorList>
    </citation>
    <scope>NUCLEOTIDE SEQUENCE</scope>
</reference>
<comment type="caution">
    <text evidence="2">The sequence shown here is derived from an EMBL/GenBank/DDBJ whole genome shotgun (WGS) entry which is preliminary data.</text>
</comment>
<protein>
    <submittedName>
        <fullName evidence="2">Uncharacterized protein</fullName>
    </submittedName>
</protein>
<gene>
    <name evidence="2" type="ORF">PPRIM_AZ9-3.1.T0690018</name>
</gene>
<keyword evidence="1" id="KW-0175">Coiled coil</keyword>
<evidence type="ECO:0000313" key="3">
    <source>
        <dbReference type="Proteomes" id="UP000688137"/>
    </source>
</evidence>
<name>A0A8S1MPD7_PARPR</name>
<proteinExistence type="predicted"/>
<keyword evidence="3" id="KW-1185">Reference proteome</keyword>
<sequence length="129" mass="15442">MYQNDEDRLAELQREIKECLDALEHITKTPYPYSNSILQLYQDLNKSLKKLFIKSAKLKEQSIIPNNEMSLKYCDNSLELQSIIYNNEVQQVCQLNHKDIEKKQLNLKSMYSFAKEHPYLDDKKKKRRK</sequence>
<accession>A0A8S1MPD7</accession>
<dbReference type="OMA" id="SMYSFAK"/>
<feature type="coiled-coil region" evidence="1">
    <location>
        <begin position="2"/>
        <end position="61"/>
    </location>
</feature>
<evidence type="ECO:0000313" key="2">
    <source>
        <dbReference type="EMBL" id="CAD8082917.1"/>
    </source>
</evidence>
<organism evidence="2 3">
    <name type="scientific">Paramecium primaurelia</name>
    <dbReference type="NCBI Taxonomy" id="5886"/>
    <lineage>
        <taxon>Eukaryota</taxon>
        <taxon>Sar</taxon>
        <taxon>Alveolata</taxon>
        <taxon>Ciliophora</taxon>
        <taxon>Intramacronucleata</taxon>
        <taxon>Oligohymenophorea</taxon>
        <taxon>Peniculida</taxon>
        <taxon>Parameciidae</taxon>
        <taxon>Paramecium</taxon>
    </lineage>
</organism>
<dbReference type="Proteomes" id="UP000688137">
    <property type="component" value="Unassembled WGS sequence"/>
</dbReference>
<dbReference type="AlphaFoldDB" id="A0A8S1MPD7"/>